<comment type="caution">
    <text evidence="4">The sequence shown here is derived from an EMBL/GenBank/DDBJ whole genome shotgun (WGS) entry which is preliminary data.</text>
</comment>
<feature type="domain" description="STAS" evidence="3">
    <location>
        <begin position="22"/>
        <end position="122"/>
    </location>
</feature>
<dbReference type="InterPro" id="IPR003658">
    <property type="entry name" value="Anti-sigma_ant"/>
</dbReference>
<evidence type="ECO:0000313" key="5">
    <source>
        <dbReference type="Proteomes" id="UP001589703"/>
    </source>
</evidence>
<dbReference type="PANTHER" id="PTHR33495:SF2">
    <property type="entry name" value="ANTI-SIGMA FACTOR ANTAGONIST TM_1081-RELATED"/>
    <property type="match status" value="1"/>
</dbReference>
<dbReference type="InterPro" id="IPR036513">
    <property type="entry name" value="STAS_dom_sf"/>
</dbReference>
<dbReference type="RefSeq" id="WP_247463523.1">
    <property type="nucleotide sequence ID" value="NZ_JBHMAR010000002.1"/>
</dbReference>
<gene>
    <name evidence="4" type="ORF">ACFFRO_03660</name>
</gene>
<evidence type="ECO:0000313" key="4">
    <source>
        <dbReference type="EMBL" id="MFB9734245.1"/>
    </source>
</evidence>
<comment type="similarity">
    <text evidence="1 2">Belongs to the anti-sigma-factor antagonist family.</text>
</comment>
<dbReference type="Gene3D" id="3.30.750.24">
    <property type="entry name" value="STAS domain"/>
    <property type="match status" value="1"/>
</dbReference>
<dbReference type="PANTHER" id="PTHR33495">
    <property type="entry name" value="ANTI-SIGMA FACTOR ANTAGONIST TM_1081-RELATED-RELATED"/>
    <property type="match status" value="1"/>
</dbReference>
<evidence type="ECO:0000259" key="3">
    <source>
        <dbReference type="PROSITE" id="PS50801"/>
    </source>
</evidence>
<dbReference type="EMBL" id="JBHMAR010000002">
    <property type="protein sequence ID" value="MFB9734245.1"/>
    <property type="molecule type" value="Genomic_DNA"/>
</dbReference>
<sequence>MAETPTGSAPGTTAVVASPTAVLAPSGDLDLLTAPALSDRLDALTDGPCPDVVLDLRAVSFIDCAGISVLCRARNRVRARYGRLRLVTDSARFRRMLRQVRLDGAFDILPGLPSAEDGRTLVSGAAPGL</sequence>
<dbReference type="Proteomes" id="UP001589703">
    <property type="component" value="Unassembled WGS sequence"/>
</dbReference>
<dbReference type="Pfam" id="PF01740">
    <property type="entry name" value="STAS"/>
    <property type="match status" value="1"/>
</dbReference>
<dbReference type="CDD" id="cd07043">
    <property type="entry name" value="STAS_anti-anti-sigma_factors"/>
    <property type="match status" value="1"/>
</dbReference>
<protein>
    <recommendedName>
        <fullName evidence="2">Anti-sigma factor antagonist</fullName>
    </recommendedName>
</protein>
<keyword evidence="5" id="KW-1185">Reference proteome</keyword>
<dbReference type="PROSITE" id="PS50801">
    <property type="entry name" value="STAS"/>
    <property type="match status" value="1"/>
</dbReference>
<organism evidence="4 5">
    <name type="scientific">Streptomyces thermocoprophilus</name>
    <dbReference type="NCBI Taxonomy" id="78356"/>
    <lineage>
        <taxon>Bacteria</taxon>
        <taxon>Bacillati</taxon>
        <taxon>Actinomycetota</taxon>
        <taxon>Actinomycetes</taxon>
        <taxon>Kitasatosporales</taxon>
        <taxon>Streptomycetaceae</taxon>
        <taxon>Streptomyces</taxon>
    </lineage>
</organism>
<dbReference type="SUPFAM" id="SSF52091">
    <property type="entry name" value="SpoIIaa-like"/>
    <property type="match status" value="1"/>
</dbReference>
<dbReference type="NCBIfam" id="TIGR00377">
    <property type="entry name" value="ant_ant_sig"/>
    <property type="match status" value="1"/>
</dbReference>
<dbReference type="InterPro" id="IPR002645">
    <property type="entry name" value="STAS_dom"/>
</dbReference>
<name>A0ABV5V902_9ACTN</name>
<evidence type="ECO:0000256" key="2">
    <source>
        <dbReference type="RuleBase" id="RU003749"/>
    </source>
</evidence>
<reference evidence="4 5" key="1">
    <citation type="submission" date="2024-09" db="EMBL/GenBank/DDBJ databases">
        <authorList>
            <person name="Sun Q."/>
            <person name="Mori K."/>
        </authorList>
    </citation>
    <scope>NUCLEOTIDE SEQUENCE [LARGE SCALE GENOMIC DNA]</scope>
    <source>
        <strain evidence="4 5">JCM 10918</strain>
    </source>
</reference>
<accession>A0ABV5V902</accession>
<proteinExistence type="inferred from homology"/>
<evidence type="ECO:0000256" key="1">
    <source>
        <dbReference type="ARBA" id="ARBA00009013"/>
    </source>
</evidence>